<accession>A0ACB8QE22</accession>
<dbReference type="EMBL" id="MU273642">
    <property type="protein sequence ID" value="KAI0030056.1"/>
    <property type="molecule type" value="Genomic_DNA"/>
</dbReference>
<comment type="caution">
    <text evidence="1">The sequence shown here is derived from an EMBL/GenBank/DDBJ whole genome shotgun (WGS) entry which is preliminary data.</text>
</comment>
<dbReference type="Proteomes" id="UP000814128">
    <property type="component" value="Unassembled WGS sequence"/>
</dbReference>
<reference evidence="1" key="1">
    <citation type="submission" date="2021-02" db="EMBL/GenBank/DDBJ databases">
        <authorList>
            <consortium name="DOE Joint Genome Institute"/>
            <person name="Ahrendt S."/>
            <person name="Looney B.P."/>
            <person name="Miyauchi S."/>
            <person name="Morin E."/>
            <person name="Drula E."/>
            <person name="Courty P.E."/>
            <person name="Chicoki N."/>
            <person name="Fauchery L."/>
            <person name="Kohler A."/>
            <person name="Kuo A."/>
            <person name="Labutti K."/>
            <person name="Pangilinan J."/>
            <person name="Lipzen A."/>
            <person name="Riley R."/>
            <person name="Andreopoulos W."/>
            <person name="He G."/>
            <person name="Johnson J."/>
            <person name="Barry K.W."/>
            <person name="Grigoriev I.V."/>
            <person name="Nagy L."/>
            <person name="Hibbett D."/>
            <person name="Henrissat B."/>
            <person name="Matheny P.B."/>
            <person name="Labbe J."/>
            <person name="Martin F."/>
        </authorList>
    </citation>
    <scope>NUCLEOTIDE SEQUENCE</scope>
    <source>
        <strain evidence="1">EC-137</strain>
    </source>
</reference>
<reference evidence="1" key="2">
    <citation type="journal article" date="2022" name="New Phytol.">
        <title>Evolutionary transition to the ectomycorrhizal habit in the genomes of a hyperdiverse lineage of mushroom-forming fungi.</title>
        <authorList>
            <person name="Looney B."/>
            <person name="Miyauchi S."/>
            <person name="Morin E."/>
            <person name="Drula E."/>
            <person name="Courty P.E."/>
            <person name="Kohler A."/>
            <person name="Kuo A."/>
            <person name="LaButti K."/>
            <person name="Pangilinan J."/>
            <person name="Lipzen A."/>
            <person name="Riley R."/>
            <person name="Andreopoulos W."/>
            <person name="He G."/>
            <person name="Johnson J."/>
            <person name="Nolan M."/>
            <person name="Tritt A."/>
            <person name="Barry K.W."/>
            <person name="Grigoriev I.V."/>
            <person name="Nagy L.G."/>
            <person name="Hibbett D."/>
            <person name="Henrissat B."/>
            <person name="Matheny P.B."/>
            <person name="Labbe J."/>
            <person name="Martin F.M."/>
        </authorList>
    </citation>
    <scope>NUCLEOTIDE SEQUENCE</scope>
    <source>
        <strain evidence="1">EC-137</strain>
    </source>
</reference>
<name>A0ACB8QE22_9AGAM</name>
<organism evidence="1 2">
    <name type="scientific">Vararia minispora EC-137</name>
    <dbReference type="NCBI Taxonomy" id="1314806"/>
    <lineage>
        <taxon>Eukaryota</taxon>
        <taxon>Fungi</taxon>
        <taxon>Dikarya</taxon>
        <taxon>Basidiomycota</taxon>
        <taxon>Agaricomycotina</taxon>
        <taxon>Agaricomycetes</taxon>
        <taxon>Russulales</taxon>
        <taxon>Lachnocladiaceae</taxon>
        <taxon>Vararia</taxon>
    </lineage>
</organism>
<gene>
    <name evidence="1" type="ORF">K488DRAFT_79828</name>
</gene>
<keyword evidence="2" id="KW-1185">Reference proteome</keyword>
<sequence length="244" mass="26908">MATNVAGQTALLIGATGQTGRHLLRELLNSPKYNRVLEAGRRVTPQDQLPQGARDKLEQRVVNFEKLDDARLDEGPGFDVIYITLGTTRKDAGSAENFERIDRQYVVNAAKAAKVDRNQRLIYLSSPAADPKSRFLYTRSKGLTEKSLSELGYRDTIFFHPGLLYRSEPRLMEAMVTPFVRVLSLFTNSLAIKVEDLARSMRIAGTLGSNNLPAFAQASKAHFGDNEFTVIGNAGSFALSKGNV</sequence>
<evidence type="ECO:0000313" key="1">
    <source>
        <dbReference type="EMBL" id="KAI0030056.1"/>
    </source>
</evidence>
<protein>
    <submittedName>
        <fullName evidence="1">Uncharacterized protein</fullName>
    </submittedName>
</protein>
<proteinExistence type="predicted"/>
<evidence type="ECO:0000313" key="2">
    <source>
        <dbReference type="Proteomes" id="UP000814128"/>
    </source>
</evidence>